<dbReference type="PROSITE" id="PS00723">
    <property type="entry name" value="POLYPRENYL_SYNTHASE_1"/>
    <property type="match status" value="1"/>
</dbReference>
<feature type="region of interest" description="Disordered" evidence="5">
    <location>
        <begin position="380"/>
        <end position="400"/>
    </location>
</feature>
<dbReference type="Pfam" id="PF19086">
    <property type="entry name" value="Terpene_syn_C_2"/>
    <property type="match status" value="1"/>
</dbReference>
<dbReference type="Proteomes" id="UP000053475">
    <property type="component" value="Unassembled WGS sequence"/>
</dbReference>
<evidence type="ECO:0000256" key="4">
    <source>
        <dbReference type="ARBA" id="ARBA00022842"/>
    </source>
</evidence>
<evidence type="ECO:0008006" key="8">
    <source>
        <dbReference type="Google" id="ProtNLM"/>
    </source>
</evidence>
<keyword evidence="4" id="KW-0460">Magnesium</keyword>
<protein>
    <recommendedName>
        <fullName evidence="8">Geranylgeranyl pyrophosphate synthase</fullName>
    </recommendedName>
</protein>
<dbReference type="InterPro" id="IPR008949">
    <property type="entry name" value="Isoprenoid_synthase_dom_sf"/>
</dbReference>
<dbReference type="GO" id="GO:0008299">
    <property type="term" value="P:isoprenoid biosynthetic process"/>
    <property type="evidence" value="ECO:0007669"/>
    <property type="project" value="InterPro"/>
</dbReference>
<evidence type="ECO:0000256" key="2">
    <source>
        <dbReference type="ARBA" id="ARBA00022679"/>
    </source>
</evidence>
<evidence type="ECO:0000256" key="5">
    <source>
        <dbReference type="SAM" id="MobiDB-lite"/>
    </source>
</evidence>
<evidence type="ECO:0000313" key="6">
    <source>
        <dbReference type="EMBL" id="KIA75942.1"/>
    </source>
</evidence>
<evidence type="ECO:0000256" key="1">
    <source>
        <dbReference type="ARBA" id="ARBA00004721"/>
    </source>
</evidence>
<organism evidence="6 7">
    <name type="scientific">Aspergillus ustus</name>
    <dbReference type="NCBI Taxonomy" id="40382"/>
    <lineage>
        <taxon>Eukaryota</taxon>
        <taxon>Fungi</taxon>
        <taxon>Dikarya</taxon>
        <taxon>Ascomycota</taxon>
        <taxon>Pezizomycotina</taxon>
        <taxon>Eurotiomycetes</taxon>
        <taxon>Eurotiomycetidae</taxon>
        <taxon>Eurotiales</taxon>
        <taxon>Aspergillaceae</taxon>
        <taxon>Aspergillus</taxon>
        <taxon>Aspergillus subgen. Nidulantes</taxon>
    </lineage>
</organism>
<keyword evidence="3" id="KW-0479">Metal-binding</keyword>
<comment type="pathway">
    <text evidence="1">Secondary metabolite biosynthesis; terpenoid biosynthesis.</text>
</comment>
<dbReference type="CDD" id="cd00685">
    <property type="entry name" value="Trans_IPPS_HT"/>
    <property type="match status" value="1"/>
</dbReference>
<dbReference type="GO" id="GO:0043386">
    <property type="term" value="P:mycotoxin biosynthetic process"/>
    <property type="evidence" value="ECO:0007669"/>
    <property type="project" value="UniProtKB-ARBA"/>
</dbReference>
<accession>A0A0C1E324</accession>
<sequence>MEAALRDLCEHSDPCDSRSYKPPLKDFFCIYPMYQSRYDALAIEGSNEFLASWNKAADKDGLRTDGRPFLACNSIHGNYVSWAYPECLPERVAQLAGYCDWGFFWDDATDAMSIEKNNEATKDLMMTIMSTVGIGKMHEAEMEINKIVVPYVATMMSGKDGDIGMNHMKAWKSHLDNQASSSHGNMSWEELKLHRLREGGPEWAIRLGAWGAGIRCTAEETASVREMTDFGGVAGVLGNDYYSFNKEFDEHQRAGTVDRIQNGVALLMREYGYNEEEARGIVRKEINKMEQQFKDMYEDWLKSPVPKSRSLRQYVAMVLCLYSGTMFWMAHGERYHRTDLTTTAEDRATIIGKCQGGSLRVLEGYPPPKGLKRLASSLETTHKRKAQKANNANQSNGHSGDSMVAFAVPFSKAPSDICDAPYDYINSLQSKNMRNKFIDTLNFWLHVPSESLQVIKNIVQMLHNSSLMLDDIEDNSSLRRGQPAAHVFYGTSQTINSANFTYVKTVLEATRLKNPQCMQIFIDELSNLHRGQSLDLHWRHHGRCPTTDEYIMMVDNKTGGLFRLMVHLMEAESPSAMISTPLSRLLTLTGRYYQIRDDYMNLTSADYTTKKGFCEDLDEGKFSLPLIHLLSHSPHPDRITSALYNHTASMGLNKEVKAYILEAMQSTRTFEYTREVLCHLHAEIMTTLDEAEEKMGINNGARMLLVGLGL</sequence>
<evidence type="ECO:0000313" key="7">
    <source>
        <dbReference type="Proteomes" id="UP000053475"/>
    </source>
</evidence>
<dbReference type="PANTHER" id="PTHR12001:SF44">
    <property type="entry name" value="GERANYLGERANYL PYROPHOSPHATE SYNTHASE"/>
    <property type="match status" value="1"/>
</dbReference>
<dbReference type="EMBL" id="JOMC01000021">
    <property type="protein sequence ID" value="KIA75942.1"/>
    <property type="molecule type" value="Genomic_DNA"/>
</dbReference>
<evidence type="ECO:0000256" key="3">
    <source>
        <dbReference type="ARBA" id="ARBA00022723"/>
    </source>
</evidence>
<dbReference type="InterPro" id="IPR033749">
    <property type="entry name" value="Polyprenyl_synt_CS"/>
</dbReference>
<dbReference type="AlphaFoldDB" id="A0A0C1E324"/>
<dbReference type="InterPro" id="IPR000092">
    <property type="entry name" value="Polyprenyl_synt"/>
</dbReference>
<comment type="caution">
    <text evidence="6">The sequence shown here is derived from an EMBL/GenBank/DDBJ whole genome shotgun (WGS) entry which is preliminary data.</text>
</comment>
<proteinExistence type="predicted"/>
<dbReference type="GO" id="GO:0046165">
    <property type="term" value="P:alcohol biosynthetic process"/>
    <property type="evidence" value="ECO:0007669"/>
    <property type="project" value="UniProtKB-ARBA"/>
</dbReference>
<name>A0A0C1E324_ASPUT</name>
<gene>
    <name evidence="6" type="ORF">HK57_00254</name>
</gene>
<dbReference type="GO" id="GO:0004659">
    <property type="term" value="F:prenyltransferase activity"/>
    <property type="evidence" value="ECO:0007669"/>
    <property type="project" value="InterPro"/>
</dbReference>
<dbReference type="SFLD" id="SFLDS00005">
    <property type="entry name" value="Isoprenoid_Synthase_Type_I"/>
    <property type="match status" value="1"/>
</dbReference>
<dbReference type="Pfam" id="PF00348">
    <property type="entry name" value="polyprenyl_synt"/>
    <property type="match status" value="1"/>
</dbReference>
<dbReference type="GO" id="GO:0046872">
    <property type="term" value="F:metal ion binding"/>
    <property type="evidence" value="ECO:0007669"/>
    <property type="project" value="UniProtKB-KW"/>
</dbReference>
<reference evidence="6 7" key="1">
    <citation type="submission" date="2014-11" db="EMBL/GenBank/DDBJ databases">
        <title>Genomics derived discovery of secondary metabolites biosynthetic gene clusters in Aspergillus ustus.</title>
        <authorList>
            <person name="Pi B."/>
            <person name="Dai F."/>
            <person name="Song X."/>
            <person name="Zhu C."/>
            <person name="Li H."/>
            <person name="Yu D."/>
        </authorList>
    </citation>
    <scope>NUCLEOTIDE SEQUENCE [LARGE SCALE GENOMIC DNA]</scope>
    <source>
        <strain evidence="6 7">3.3904</strain>
    </source>
</reference>
<dbReference type="Gene3D" id="1.10.600.10">
    <property type="entry name" value="Farnesyl Diphosphate Synthase"/>
    <property type="match status" value="2"/>
</dbReference>
<dbReference type="SUPFAM" id="SSF48576">
    <property type="entry name" value="Terpenoid synthases"/>
    <property type="match status" value="2"/>
</dbReference>
<keyword evidence="2" id="KW-0808">Transferase</keyword>
<keyword evidence="7" id="KW-1185">Reference proteome</keyword>
<dbReference type="PANTHER" id="PTHR12001">
    <property type="entry name" value="GERANYLGERANYL PYROPHOSPHATE SYNTHASE"/>
    <property type="match status" value="1"/>
</dbReference>